<keyword evidence="2" id="KW-0813">Transport</keyword>
<dbReference type="PANTHER" id="PTHR31064">
    <property type="entry name" value="POTASSIUM TRANSPORT PROTEIN DDB_G0292412-RELATED"/>
    <property type="match status" value="1"/>
</dbReference>
<evidence type="ECO:0000256" key="3">
    <source>
        <dbReference type="ARBA" id="ARBA00022692"/>
    </source>
</evidence>
<gene>
    <name evidence="8" type="ORF">Q9L58_005555</name>
</gene>
<comment type="subcellular location">
    <subcellularLocation>
        <location evidence="1">Membrane</location>
        <topology evidence="1">Multi-pass membrane protein</topology>
    </subcellularLocation>
</comment>
<evidence type="ECO:0000313" key="9">
    <source>
        <dbReference type="Proteomes" id="UP001447188"/>
    </source>
</evidence>
<dbReference type="PANTHER" id="PTHR31064:SF37">
    <property type="entry name" value="TRANSPORTER, PUTATIVE (EUROFUNG)-RELATED"/>
    <property type="match status" value="1"/>
</dbReference>
<evidence type="ECO:0000256" key="5">
    <source>
        <dbReference type="ARBA" id="ARBA00023065"/>
    </source>
</evidence>
<evidence type="ECO:0000313" key="8">
    <source>
        <dbReference type="EMBL" id="KAL0635507.1"/>
    </source>
</evidence>
<keyword evidence="3 7" id="KW-0812">Transmembrane</keyword>
<name>A0ABR3GHW5_9PEZI</name>
<keyword evidence="4 7" id="KW-1133">Transmembrane helix</keyword>
<dbReference type="InterPro" id="IPR003445">
    <property type="entry name" value="Cat_transpt"/>
</dbReference>
<keyword evidence="9" id="KW-1185">Reference proteome</keyword>
<reference evidence="8 9" key="1">
    <citation type="submission" date="2024-02" db="EMBL/GenBank/DDBJ databases">
        <title>Discinaceae phylogenomics.</title>
        <authorList>
            <person name="Dirks A.C."/>
            <person name="James T.Y."/>
        </authorList>
    </citation>
    <scope>NUCLEOTIDE SEQUENCE [LARGE SCALE GENOMIC DNA]</scope>
    <source>
        <strain evidence="8 9">ACD0624</strain>
    </source>
</reference>
<keyword evidence="6 7" id="KW-0472">Membrane</keyword>
<evidence type="ECO:0000256" key="4">
    <source>
        <dbReference type="ARBA" id="ARBA00022989"/>
    </source>
</evidence>
<accession>A0ABR3GHW5</accession>
<comment type="caution">
    <text evidence="8">The sequence shown here is derived from an EMBL/GenBank/DDBJ whole genome shotgun (WGS) entry which is preliminary data.</text>
</comment>
<dbReference type="InterPro" id="IPR051143">
    <property type="entry name" value="TrkH_K-transport"/>
</dbReference>
<feature type="transmembrane region" description="Helical" evidence="7">
    <location>
        <begin position="6"/>
        <end position="27"/>
    </location>
</feature>
<evidence type="ECO:0000256" key="6">
    <source>
        <dbReference type="ARBA" id="ARBA00023136"/>
    </source>
</evidence>
<evidence type="ECO:0000256" key="7">
    <source>
        <dbReference type="SAM" id="Phobius"/>
    </source>
</evidence>
<keyword evidence="5" id="KW-0406">Ion transport</keyword>
<protein>
    <submittedName>
        <fullName evidence="8">Uncharacterized protein</fullName>
    </submittedName>
</protein>
<evidence type="ECO:0000256" key="2">
    <source>
        <dbReference type="ARBA" id="ARBA00022448"/>
    </source>
</evidence>
<evidence type="ECO:0000256" key="1">
    <source>
        <dbReference type="ARBA" id="ARBA00004141"/>
    </source>
</evidence>
<dbReference type="Pfam" id="PF02386">
    <property type="entry name" value="TrkH"/>
    <property type="match status" value="1"/>
</dbReference>
<organism evidence="8 9">
    <name type="scientific">Discina gigas</name>
    <dbReference type="NCBI Taxonomy" id="1032678"/>
    <lineage>
        <taxon>Eukaryota</taxon>
        <taxon>Fungi</taxon>
        <taxon>Dikarya</taxon>
        <taxon>Ascomycota</taxon>
        <taxon>Pezizomycotina</taxon>
        <taxon>Pezizomycetes</taxon>
        <taxon>Pezizales</taxon>
        <taxon>Discinaceae</taxon>
        <taxon>Discina</taxon>
    </lineage>
</organism>
<dbReference type="EMBL" id="JBBBZM010000068">
    <property type="protein sequence ID" value="KAL0635507.1"/>
    <property type="molecule type" value="Genomic_DNA"/>
</dbReference>
<proteinExistence type="predicted"/>
<sequence>MSALILLGNTIFPIFLRIIIQCLAKFIPKGDKWQGWKNGLGLLINEDSRILCPYLFTRSELFWLAGTILIFNGIDWAAFGISAVRNPAFEGFPVVAQVVDGLFQALAVRSGGFSVVGISSLKILVQATYVLMMYISSFPISPDNAWYSEMPKASTLLGGEEFGEKEELSISRRNPKIAFIKRQFSRTFTVDDFWMLAAFLWVITAIETKHFEADPVSYSVFNVLFEIVSAYGCVGVSMGHPDSSTSLSGAFRGGSQLILCCVMLLGRTREARKGVMRGDWGIGGNFPGMKDEEDDEVEDESFVLVRG</sequence>
<feature type="transmembrane region" description="Helical" evidence="7">
    <location>
        <begin position="61"/>
        <end position="81"/>
    </location>
</feature>
<dbReference type="Proteomes" id="UP001447188">
    <property type="component" value="Unassembled WGS sequence"/>
</dbReference>